<keyword evidence="2" id="KW-1185">Reference proteome</keyword>
<reference evidence="1 2" key="1">
    <citation type="submission" date="2024-04" db="EMBL/GenBank/DDBJ databases">
        <title>Flavobacterium sp. DGU38 16S ribosomal RNA gene Genome sequencing and assembly.</title>
        <authorList>
            <person name="Park S."/>
        </authorList>
    </citation>
    <scope>NUCLEOTIDE SEQUENCE [LARGE SCALE GENOMIC DNA]</scope>
    <source>
        <strain evidence="1 2">DGU38</strain>
    </source>
</reference>
<dbReference type="Pfam" id="PF13573">
    <property type="entry name" value="SprB"/>
    <property type="match status" value="1"/>
</dbReference>
<comment type="caution">
    <text evidence="1">The sequence shown here is derived from an EMBL/GenBank/DDBJ whole genome shotgun (WGS) entry which is preliminary data.</text>
</comment>
<evidence type="ECO:0000313" key="2">
    <source>
        <dbReference type="Proteomes" id="UP001485226"/>
    </source>
</evidence>
<dbReference type="EMBL" id="JBBYHS010000024">
    <property type="protein sequence ID" value="MEL1255892.1"/>
    <property type="molecule type" value="Genomic_DNA"/>
</dbReference>
<name>A0ABU9IW80_9FLAO</name>
<proteinExistence type="predicted"/>
<dbReference type="RefSeq" id="WP_341694617.1">
    <property type="nucleotide sequence ID" value="NZ_JBBYHS010000024.1"/>
</dbReference>
<organism evidence="1 2">
    <name type="scientific">Flavobacterium calami</name>
    <dbReference type="NCBI Taxonomy" id="3139144"/>
    <lineage>
        <taxon>Bacteria</taxon>
        <taxon>Pseudomonadati</taxon>
        <taxon>Bacteroidota</taxon>
        <taxon>Flavobacteriia</taxon>
        <taxon>Flavobacteriales</taxon>
        <taxon>Flavobacteriaceae</taxon>
        <taxon>Flavobacterium</taxon>
    </lineage>
</organism>
<gene>
    <name evidence="1" type="ORF">AAEO57_19010</name>
</gene>
<evidence type="ECO:0000313" key="1">
    <source>
        <dbReference type="EMBL" id="MEL1255892.1"/>
    </source>
</evidence>
<dbReference type="InterPro" id="IPR025667">
    <property type="entry name" value="SprB_repeat"/>
</dbReference>
<dbReference type="Proteomes" id="UP001485226">
    <property type="component" value="Unassembled WGS sequence"/>
</dbReference>
<sequence length="574" mass="64615">MKKLLLFFVFINSYWTFGQLTYTFDVEYYSCGNYYSQYCQPNTTITSTGFSEPFNVFSWNFGNAGDDYHRGTRSSPKKITSTIAIDYEFILTTNYDYDNSFYTLDAKPPGRAVYEPSCGYCDYKKDYANEPWNNPGGDRYYSESRGRIFFQGRYINWNYEAYREPQNTSGTADTQDFLSVKIPMTRMAGSNCYDRQSNSTTYIASDPNDRDYCVECSVVTGGIAYDSADDVPDGQIILSNFRPNDLVISKPGYNPYATGVYTPPEILAGETFDLIASTPSVNTTMSFPDFVYHWQYRPEGSQSWEDVPNTVINTLKTNNTPRPIFTMRDLPWAPFGAIDFRLGYGPDDRAFTTAYRIIYKPGAPVITNIEYVPPKCNGNAVTSIDVYFNRDLVSGESFSLFRIVPFPKVSGDAVRFSQPEIKNLIYDPIKDQYKYSFIIPTSNNTLENNKKYVVEYQAALNGVPKGTMAEAQPFLYQDPEELSFSITPTDPLCHNGEGGITLSVKGGSGVYNYSLDDGTPIPFTVTTVETSTTTNNITTVSRSASQPVTLPITDAKKSYKIKVTDEHGCIEKTL</sequence>
<protein>
    <submittedName>
        <fullName evidence="1">SprB repeat-containing protein</fullName>
    </submittedName>
</protein>
<accession>A0ABU9IW80</accession>